<evidence type="ECO:0000313" key="3">
    <source>
        <dbReference type="Proteomes" id="UP001596004"/>
    </source>
</evidence>
<comment type="caution">
    <text evidence="2">The sequence shown here is derived from an EMBL/GenBank/DDBJ whole genome shotgun (WGS) entry which is preliminary data.</text>
</comment>
<reference evidence="3" key="1">
    <citation type="journal article" date="2019" name="Int. J. Syst. Evol. Microbiol.">
        <title>The Global Catalogue of Microorganisms (GCM) 10K type strain sequencing project: providing services to taxonomists for standard genome sequencing and annotation.</title>
        <authorList>
            <consortium name="The Broad Institute Genomics Platform"/>
            <consortium name="The Broad Institute Genome Sequencing Center for Infectious Disease"/>
            <person name="Wu L."/>
            <person name="Ma J."/>
        </authorList>
    </citation>
    <scope>NUCLEOTIDE SEQUENCE [LARGE SCALE GENOMIC DNA]</scope>
    <source>
        <strain evidence="3">CGMCC 4.7132</strain>
    </source>
</reference>
<organism evidence="2 3">
    <name type="scientific">Sphaerisporangium dianthi</name>
    <dbReference type="NCBI Taxonomy" id="1436120"/>
    <lineage>
        <taxon>Bacteria</taxon>
        <taxon>Bacillati</taxon>
        <taxon>Actinomycetota</taxon>
        <taxon>Actinomycetes</taxon>
        <taxon>Streptosporangiales</taxon>
        <taxon>Streptosporangiaceae</taxon>
        <taxon>Sphaerisporangium</taxon>
    </lineage>
</organism>
<feature type="transmembrane region" description="Helical" evidence="1">
    <location>
        <begin position="6"/>
        <end position="27"/>
    </location>
</feature>
<keyword evidence="1" id="KW-0812">Transmembrane</keyword>
<name>A0ABV9CSE7_9ACTN</name>
<evidence type="ECO:0000313" key="2">
    <source>
        <dbReference type="EMBL" id="MFC4535921.1"/>
    </source>
</evidence>
<dbReference type="RefSeq" id="WP_380849417.1">
    <property type="nucleotide sequence ID" value="NZ_JBHSFP010000037.1"/>
</dbReference>
<keyword evidence="3" id="KW-1185">Reference proteome</keyword>
<proteinExistence type="predicted"/>
<dbReference type="Pfam" id="PF17418">
    <property type="entry name" value="SdpA"/>
    <property type="match status" value="1"/>
</dbReference>
<dbReference type="InterPro" id="IPR023902">
    <property type="entry name" value="Sporulation_SdpA"/>
</dbReference>
<sequence length="187" mass="20139">MTKDVTLGKAAVALGLIWGVIVVYVVVGQLPGAALQLPGQRGVSEVARLVAPQGWAFFTKTARDERHTWWRPDADGTWRPTSLGPHAEPRNLWGLDRISRAEGVETGLVLEAVSGHHWRDCPDGAVDGCLSRSATAVHVRNPSPGPVLCGTLGLSRQKPLPWAWAGAADRTRMPATVVRVEVTCSRD</sequence>
<dbReference type="Proteomes" id="UP001596004">
    <property type="component" value="Unassembled WGS sequence"/>
</dbReference>
<accession>A0ABV9CSE7</accession>
<keyword evidence="1" id="KW-1133">Transmembrane helix</keyword>
<evidence type="ECO:0000256" key="1">
    <source>
        <dbReference type="SAM" id="Phobius"/>
    </source>
</evidence>
<dbReference type="EMBL" id="JBHSFP010000037">
    <property type="protein sequence ID" value="MFC4535921.1"/>
    <property type="molecule type" value="Genomic_DNA"/>
</dbReference>
<protein>
    <submittedName>
        <fullName evidence="2">SdpA family antimicrobial peptide system protein</fullName>
    </submittedName>
</protein>
<gene>
    <name evidence="2" type="ORF">ACFO60_34585</name>
</gene>
<dbReference type="NCBIfam" id="TIGR04034">
    <property type="entry name" value="export_SdpA"/>
    <property type="match status" value="1"/>
</dbReference>
<keyword evidence="1" id="KW-0472">Membrane</keyword>